<comment type="similarity">
    <text evidence="2">Belongs to the alpha/beta-type SASP family.</text>
</comment>
<dbReference type="AlphaFoldDB" id="A0A3N5AF41"/>
<evidence type="ECO:0000256" key="1">
    <source>
        <dbReference type="ARBA" id="ARBA00003863"/>
    </source>
</evidence>
<dbReference type="PANTHER" id="PTHR36107:SF1">
    <property type="entry name" value="SMALL, ACID-SOLUBLE SPORE PROTEIN A"/>
    <property type="match status" value="1"/>
</dbReference>
<accession>A0A3N5AF41</accession>
<dbReference type="Proteomes" id="UP000282654">
    <property type="component" value="Unassembled WGS sequence"/>
</dbReference>
<comment type="function">
    <text evidence="1">SASP are bound to spore DNA. They are double-stranded DNA-binding proteins that cause DNA to change to an a-like conformation. They protect the DNA backbone from chemical and enzymatic cleavage and are thus involved in dormant spore's high resistance to UV light.</text>
</comment>
<keyword evidence="3" id="KW-0749">Sporulation</keyword>
<dbReference type="Gene3D" id="6.10.10.80">
    <property type="entry name" value="Small, acid-soluble spore protein, alpha/beta type-like"/>
    <property type="match status" value="1"/>
</dbReference>
<dbReference type="RefSeq" id="WP_123930929.1">
    <property type="nucleotide sequence ID" value="NZ_DAITJO010000053.1"/>
</dbReference>
<dbReference type="PANTHER" id="PTHR36107">
    <property type="entry name" value="SMALL, ACID-SOLUBLE SPORE PROTEIN A"/>
    <property type="match status" value="1"/>
</dbReference>
<dbReference type="InterPro" id="IPR018126">
    <property type="entry name" value="SASP_alpha/beta-type_CS"/>
</dbReference>
<dbReference type="OrthoDB" id="1683773at2"/>
<evidence type="ECO:0000256" key="2">
    <source>
        <dbReference type="ARBA" id="ARBA00005442"/>
    </source>
</evidence>
<dbReference type="EMBL" id="RKRE01000003">
    <property type="protein sequence ID" value="RPF42590.1"/>
    <property type="molecule type" value="Genomic_DNA"/>
</dbReference>
<proteinExistence type="inferred from homology"/>
<name>A0A3N5AF41_9THEO</name>
<evidence type="ECO:0000313" key="5">
    <source>
        <dbReference type="EMBL" id="RPF42590.1"/>
    </source>
</evidence>
<comment type="caution">
    <text evidence="5">The sequence shown here is derived from an EMBL/GenBank/DDBJ whole genome shotgun (WGS) entry which is preliminary data.</text>
</comment>
<gene>
    <name evidence="5" type="ORF">EDD75_1691</name>
</gene>
<reference evidence="5 6" key="1">
    <citation type="submission" date="2018-11" db="EMBL/GenBank/DDBJ databases">
        <title>Genomic Encyclopedia of Type Strains, Phase IV (KMG-IV): sequencing the most valuable type-strain genomes for metagenomic binning, comparative biology and taxonomic classification.</title>
        <authorList>
            <person name="Goeker M."/>
        </authorList>
    </citation>
    <scope>NUCLEOTIDE SEQUENCE [LARGE SCALE GENOMIC DNA]</scope>
    <source>
        <strain evidence="5 6">DSM 102936</strain>
    </source>
</reference>
<evidence type="ECO:0000256" key="3">
    <source>
        <dbReference type="ARBA" id="ARBA00022969"/>
    </source>
</evidence>
<evidence type="ECO:0000313" key="6">
    <source>
        <dbReference type="Proteomes" id="UP000282654"/>
    </source>
</evidence>
<dbReference type="Pfam" id="PF00269">
    <property type="entry name" value="SASP"/>
    <property type="match status" value="1"/>
</dbReference>
<dbReference type="InterPro" id="IPR038300">
    <property type="entry name" value="SASP_sf_alpha/beta"/>
</dbReference>
<dbReference type="GO" id="GO:0006265">
    <property type="term" value="P:DNA topological change"/>
    <property type="evidence" value="ECO:0007669"/>
    <property type="project" value="InterPro"/>
</dbReference>
<protein>
    <submittedName>
        <fullName evidence="5">Small acid-soluble spore protein alpha/beta type</fullName>
    </submittedName>
</protein>
<keyword evidence="6" id="KW-1185">Reference proteome</keyword>
<evidence type="ECO:0000256" key="4">
    <source>
        <dbReference type="ARBA" id="ARBA00023125"/>
    </source>
</evidence>
<dbReference type="InterPro" id="IPR050847">
    <property type="entry name" value="SASP_DNA-binding"/>
</dbReference>
<dbReference type="InterPro" id="IPR001448">
    <property type="entry name" value="SASP_alpha/beta-type"/>
</dbReference>
<organism evidence="5 6">
    <name type="scientific">Thermodesulfitimonas autotrophica</name>
    <dbReference type="NCBI Taxonomy" id="1894989"/>
    <lineage>
        <taxon>Bacteria</taxon>
        <taxon>Bacillati</taxon>
        <taxon>Bacillota</taxon>
        <taxon>Clostridia</taxon>
        <taxon>Thermoanaerobacterales</taxon>
        <taxon>Thermoanaerobacteraceae</taxon>
        <taxon>Thermodesulfitimonas</taxon>
    </lineage>
</organism>
<dbReference type="GO" id="GO:0003690">
    <property type="term" value="F:double-stranded DNA binding"/>
    <property type="evidence" value="ECO:0007669"/>
    <property type="project" value="InterPro"/>
</dbReference>
<keyword evidence="4" id="KW-0238">DNA-binding</keyword>
<sequence>MAQGQRTNRVLVPEARVALDQMKWEIAREVGINLPPGSYLGDVPSRQNGAIGGHMVRRMIMAYEQNLAANVGATGAARL</sequence>
<dbReference type="GO" id="GO:0030435">
    <property type="term" value="P:sporulation resulting in formation of a cellular spore"/>
    <property type="evidence" value="ECO:0007669"/>
    <property type="project" value="UniProtKB-KW"/>
</dbReference>
<dbReference type="PROSITE" id="PS00304">
    <property type="entry name" value="SASP_1"/>
    <property type="match status" value="1"/>
</dbReference>